<dbReference type="RefSeq" id="WP_064513896.1">
    <property type="nucleotide sequence ID" value="NZ_LXEP01000015.1"/>
</dbReference>
<dbReference type="SUPFAM" id="SSF46894">
    <property type="entry name" value="C-terminal effector domain of the bipartite response regulators"/>
    <property type="match status" value="1"/>
</dbReference>
<name>A0A1B7I2Q0_9ENTR</name>
<dbReference type="CDD" id="cd06170">
    <property type="entry name" value="LuxR_C_like"/>
    <property type="match status" value="1"/>
</dbReference>
<organism evidence="3 4">
    <name type="scientific">Buttiauxella gaviniae ATCC 51604</name>
    <dbReference type="NCBI Taxonomy" id="1354253"/>
    <lineage>
        <taxon>Bacteria</taxon>
        <taxon>Pseudomonadati</taxon>
        <taxon>Pseudomonadota</taxon>
        <taxon>Gammaproteobacteria</taxon>
        <taxon>Enterobacterales</taxon>
        <taxon>Enterobacteriaceae</taxon>
        <taxon>Buttiauxella</taxon>
    </lineage>
</organism>
<dbReference type="Proteomes" id="UP000078504">
    <property type="component" value="Unassembled WGS sequence"/>
</dbReference>
<dbReference type="InterPro" id="IPR016032">
    <property type="entry name" value="Sig_transdc_resp-reg_C-effctor"/>
</dbReference>
<reference evidence="3 4" key="1">
    <citation type="submission" date="2016-04" db="EMBL/GenBank/DDBJ databases">
        <title>ATOL: Assembling a taxonomically balanced genome-scale reconstruction of the evolutionary history of the Enterobacteriaceae.</title>
        <authorList>
            <person name="Plunkett G.III."/>
            <person name="Neeno-Eckwall E.C."/>
            <person name="Glasner J.D."/>
            <person name="Perna N.T."/>
        </authorList>
    </citation>
    <scope>NUCLEOTIDE SEQUENCE [LARGE SCALE GENOMIC DNA]</scope>
    <source>
        <strain evidence="3 4">ATCC 51604</strain>
    </source>
</reference>
<keyword evidence="1" id="KW-0238">DNA-binding</keyword>
<dbReference type="GO" id="GO:0003677">
    <property type="term" value="F:DNA binding"/>
    <property type="evidence" value="ECO:0007669"/>
    <property type="project" value="UniProtKB-KW"/>
</dbReference>
<dbReference type="InterPro" id="IPR036388">
    <property type="entry name" value="WH-like_DNA-bd_sf"/>
</dbReference>
<evidence type="ECO:0000313" key="3">
    <source>
        <dbReference type="EMBL" id="OAT22336.1"/>
    </source>
</evidence>
<evidence type="ECO:0000313" key="4">
    <source>
        <dbReference type="Proteomes" id="UP000078504"/>
    </source>
</evidence>
<comment type="caution">
    <text evidence="3">The sequence shown here is derived from an EMBL/GenBank/DDBJ whole genome shotgun (WGS) entry which is preliminary data.</text>
</comment>
<accession>A0A1B7I2Q0</accession>
<dbReference type="Pfam" id="PF00196">
    <property type="entry name" value="GerE"/>
    <property type="match status" value="1"/>
</dbReference>
<dbReference type="PROSITE" id="PS50043">
    <property type="entry name" value="HTH_LUXR_2"/>
    <property type="match status" value="1"/>
</dbReference>
<sequence>MPENKVRILLRNPFCRAVVISKRPLMREGLQIVMRETVAESSQILLANYFDLTSEILDKVDVVMLELDSSQQEILEQCDYLNYLKSKSQHVRWIFILPLYLRNIAVERLLTANTSLLSLHEPTSSIIEHIFNNTDDIERISKYLLLGQAEQASVNDMVKMSLTFSECRVLRLISKGWKLVQIATLLEKNYKTVSAQKKSAMRRLEIKTDAEMYAWIFSDHGKRELNIPPYNQ</sequence>
<dbReference type="PATRIC" id="fig|1354253.4.peg.1659"/>
<dbReference type="AlphaFoldDB" id="A0A1B7I2Q0"/>
<evidence type="ECO:0000259" key="2">
    <source>
        <dbReference type="PROSITE" id="PS50043"/>
    </source>
</evidence>
<dbReference type="EMBL" id="LXEP01000015">
    <property type="protein sequence ID" value="OAT22336.1"/>
    <property type="molecule type" value="Genomic_DNA"/>
</dbReference>
<feature type="domain" description="HTH luxR-type" evidence="2">
    <location>
        <begin position="155"/>
        <end position="220"/>
    </location>
</feature>
<dbReference type="Gene3D" id="1.10.10.10">
    <property type="entry name" value="Winged helix-like DNA-binding domain superfamily/Winged helix DNA-binding domain"/>
    <property type="match status" value="1"/>
</dbReference>
<gene>
    <name evidence="3" type="ORF">M977_01631</name>
</gene>
<proteinExistence type="predicted"/>
<protein>
    <submittedName>
        <fullName evidence="3">Signal transduction response regulator</fullName>
    </submittedName>
</protein>
<dbReference type="InterPro" id="IPR000792">
    <property type="entry name" value="Tscrpt_reg_LuxR_C"/>
</dbReference>
<dbReference type="SMART" id="SM00421">
    <property type="entry name" value="HTH_LUXR"/>
    <property type="match status" value="1"/>
</dbReference>
<dbReference type="GO" id="GO:0006355">
    <property type="term" value="P:regulation of DNA-templated transcription"/>
    <property type="evidence" value="ECO:0007669"/>
    <property type="project" value="InterPro"/>
</dbReference>
<evidence type="ECO:0000256" key="1">
    <source>
        <dbReference type="ARBA" id="ARBA00023125"/>
    </source>
</evidence>